<sequence length="316" mass="35769">MKRIGAVLCLIICISCKISVDNPIKRNEISIDQVKEHVEFLTSDALQGRNTGTTGIEMAARYIENVFTKNNIKPYFETFRDTFNIKDIVGYNIVGIIEGNDPKLKDEYVIIGAHYDHIGFKTKVDNDSIANGANDNAAGTTAVLALAKYLAKEKMNKRSIIIALFSGEELGLVGSEHLAEKLNKRNLNLYTMLNFEMIGVPFKDRDYEAFVTGYDLSNMAQVMNNSIGSNYIGRSEVAIRYNLFKQSDNYAFYQVFRVPSQTISSCDLSNYDYYHHVDDEADKLDYEHMTKLINKMIPAIQNICNSATKEIKMTHE</sequence>
<evidence type="ECO:0000313" key="3">
    <source>
        <dbReference type="Proteomes" id="UP001610104"/>
    </source>
</evidence>
<dbReference type="RefSeq" id="WP_395439246.1">
    <property type="nucleotide sequence ID" value="NZ_JBAWKC010000005.1"/>
</dbReference>
<dbReference type="Pfam" id="PF04389">
    <property type="entry name" value="Peptidase_M28"/>
    <property type="match status" value="1"/>
</dbReference>
<dbReference type="SUPFAM" id="SSF53187">
    <property type="entry name" value="Zn-dependent exopeptidases"/>
    <property type="match status" value="1"/>
</dbReference>
<keyword evidence="3" id="KW-1185">Reference proteome</keyword>
<evidence type="ECO:0000313" key="2">
    <source>
        <dbReference type="EMBL" id="MFH6770028.1"/>
    </source>
</evidence>
<dbReference type="InterPro" id="IPR045175">
    <property type="entry name" value="M28_fam"/>
</dbReference>
<evidence type="ECO:0000259" key="1">
    <source>
        <dbReference type="Pfam" id="PF04389"/>
    </source>
</evidence>
<dbReference type="EMBL" id="JBAWKC010000005">
    <property type="protein sequence ID" value="MFH6770028.1"/>
    <property type="molecule type" value="Genomic_DNA"/>
</dbReference>
<organism evidence="2 3">
    <name type="scientific">Gaetbulibacter aquiaggeris</name>
    <dbReference type="NCBI Taxonomy" id="1735373"/>
    <lineage>
        <taxon>Bacteria</taxon>
        <taxon>Pseudomonadati</taxon>
        <taxon>Bacteroidota</taxon>
        <taxon>Flavobacteriia</taxon>
        <taxon>Flavobacteriales</taxon>
        <taxon>Flavobacteriaceae</taxon>
        <taxon>Gaetbulibacter</taxon>
    </lineage>
</organism>
<comment type="caution">
    <text evidence="2">The sequence shown here is derived from an EMBL/GenBank/DDBJ whole genome shotgun (WGS) entry which is preliminary data.</text>
</comment>
<dbReference type="PANTHER" id="PTHR12147">
    <property type="entry name" value="METALLOPEPTIDASE M28 FAMILY MEMBER"/>
    <property type="match status" value="1"/>
</dbReference>
<protein>
    <submittedName>
        <fullName evidence="2">M28 family peptidase</fullName>
    </submittedName>
</protein>
<reference evidence="2 3" key="1">
    <citation type="submission" date="2024-02" db="EMBL/GenBank/DDBJ databases">
        <title>A Gaetbulibacter species isolated from tidal flats and genomic insights of their niches.</title>
        <authorList>
            <person name="Ye Y."/>
        </authorList>
    </citation>
    <scope>NUCLEOTIDE SEQUENCE [LARGE SCALE GENOMIC DNA]</scope>
    <source>
        <strain evidence="2 3">KEM-8</strain>
    </source>
</reference>
<feature type="domain" description="Peptidase M28" evidence="1">
    <location>
        <begin position="92"/>
        <end position="293"/>
    </location>
</feature>
<dbReference type="Proteomes" id="UP001610104">
    <property type="component" value="Unassembled WGS sequence"/>
</dbReference>
<dbReference type="PANTHER" id="PTHR12147:SF26">
    <property type="entry name" value="PEPTIDASE M28 DOMAIN-CONTAINING PROTEIN"/>
    <property type="match status" value="1"/>
</dbReference>
<dbReference type="InterPro" id="IPR007484">
    <property type="entry name" value="Peptidase_M28"/>
</dbReference>
<name>A0ABW7MT56_9FLAO</name>
<gene>
    <name evidence="2" type="ORF">V8G56_14845</name>
</gene>
<proteinExistence type="predicted"/>
<accession>A0ABW7MT56</accession>
<dbReference type="Gene3D" id="3.40.630.10">
    <property type="entry name" value="Zn peptidases"/>
    <property type="match status" value="1"/>
</dbReference>